<dbReference type="EC" id="2.7.1.148" evidence="2 10"/>
<dbReference type="NCBIfam" id="TIGR00154">
    <property type="entry name" value="ispE"/>
    <property type="match status" value="1"/>
</dbReference>
<evidence type="ECO:0000256" key="9">
    <source>
        <dbReference type="ARBA" id="ARBA00032554"/>
    </source>
</evidence>
<name>A0ABW3PCM6_9PROT</name>
<dbReference type="EMBL" id="JBHTLN010000001">
    <property type="protein sequence ID" value="MFD1122006.1"/>
    <property type="molecule type" value="Genomic_DNA"/>
</dbReference>
<dbReference type="HAMAP" id="MF_00061">
    <property type="entry name" value="IspE"/>
    <property type="match status" value="1"/>
</dbReference>
<evidence type="ECO:0000256" key="7">
    <source>
        <dbReference type="ARBA" id="ARBA00022840"/>
    </source>
</evidence>
<keyword evidence="7 10" id="KW-0067">ATP-binding</keyword>
<evidence type="ECO:0000256" key="5">
    <source>
        <dbReference type="ARBA" id="ARBA00022741"/>
    </source>
</evidence>
<evidence type="ECO:0000259" key="11">
    <source>
        <dbReference type="Pfam" id="PF00288"/>
    </source>
</evidence>
<organism evidence="13 14">
    <name type="scientific">Methylophilus flavus</name>
    <dbReference type="NCBI Taxonomy" id="640084"/>
    <lineage>
        <taxon>Bacteria</taxon>
        <taxon>Pseudomonadati</taxon>
        <taxon>Pseudomonadota</taxon>
        <taxon>Betaproteobacteria</taxon>
        <taxon>Nitrosomonadales</taxon>
        <taxon>Methylophilaceae</taxon>
        <taxon>Methylophilus</taxon>
    </lineage>
</organism>
<reference evidence="14" key="1">
    <citation type="journal article" date="2019" name="Int. J. Syst. Evol. Microbiol.">
        <title>The Global Catalogue of Microorganisms (GCM) 10K type strain sequencing project: providing services to taxonomists for standard genome sequencing and annotation.</title>
        <authorList>
            <consortium name="The Broad Institute Genomics Platform"/>
            <consortium name="The Broad Institute Genome Sequencing Center for Infectious Disease"/>
            <person name="Wu L."/>
            <person name="Ma J."/>
        </authorList>
    </citation>
    <scope>NUCLEOTIDE SEQUENCE [LARGE SCALE GENOMIC DNA]</scope>
    <source>
        <strain evidence="14">CCUG 58411</strain>
    </source>
</reference>
<dbReference type="Pfam" id="PF08544">
    <property type="entry name" value="GHMP_kinases_C"/>
    <property type="match status" value="1"/>
</dbReference>
<feature type="binding site" evidence="10">
    <location>
        <begin position="102"/>
        <end position="112"/>
    </location>
    <ligand>
        <name>ATP</name>
        <dbReference type="ChEBI" id="CHEBI:30616"/>
    </ligand>
</feature>
<dbReference type="GO" id="GO:0050515">
    <property type="term" value="F:4-(cytidine 5'-diphospho)-2-C-methyl-D-erythritol kinase activity"/>
    <property type="evidence" value="ECO:0007669"/>
    <property type="project" value="UniProtKB-EC"/>
</dbReference>
<dbReference type="InterPro" id="IPR014721">
    <property type="entry name" value="Ribsml_uS5_D2-typ_fold_subgr"/>
</dbReference>
<feature type="domain" description="GHMP kinase N-terminal" evidence="11">
    <location>
        <begin position="75"/>
        <end position="152"/>
    </location>
</feature>
<accession>A0ABW3PCM6</accession>
<comment type="catalytic activity">
    <reaction evidence="10">
        <text>4-CDP-2-C-methyl-D-erythritol + ATP = 4-CDP-2-C-methyl-D-erythritol 2-phosphate + ADP + H(+)</text>
        <dbReference type="Rhea" id="RHEA:18437"/>
        <dbReference type="ChEBI" id="CHEBI:15378"/>
        <dbReference type="ChEBI" id="CHEBI:30616"/>
        <dbReference type="ChEBI" id="CHEBI:57823"/>
        <dbReference type="ChEBI" id="CHEBI:57919"/>
        <dbReference type="ChEBI" id="CHEBI:456216"/>
        <dbReference type="EC" id="2.7.1.148"/>
    </reaction>
</comment>
<comment type="function">
    <text evidence="10">Catalyzes the phosphorylation of the position 2 hydroxy group of 4-diphosphocytidyl-2C-methyl-D-erythritol.</text>
</comment>
<evidence type="ECO:0000313" key="14">
    <source>
        <dbReference type="Proteomes" id="UP001597206"/>
    </source>
</evidence>
<evidence type="ECO:0000256" key="6">
    <source>
        <dbReference type="ARBA" id="ARBA00022777"/>
    </source>
</evidence>
<keyword evidence="8 10" id="KW-0414">Isoprene biosynthesis</keyword>
<feature type="active site" evidence="10">
    <location>
        <position position="19"/>
    </location>
</feature>
<dbReference type="Gene3D" id="3.30.70.890">
    <property type="entry name" value="GHMP kinase, C-terminal domain"/>
    <property type="match status" value="1"/>
</dbReference>
<dbReference type="Proteomes" id="UP001597206">
    <property type="component" value="Unassembled WGS sequence"/>
</dbReference>
<dbReference type="SUPFAM" id="SSF54211">
    <property type="entry name" value="Ribosomal protein S5 domain 2-like"/>
    <property type="match status" value="1"/>
</dbReference>
<proteinExistence type="inferred from homology"/>
<dbReference type="Gene3D" id="3.30.230.10">
    <property type="match status" value="1"/>
</dbReference>
<dbReference type="InterPro" id="IPR020568">
    <property type="entry name" value="Ribosomal_Su5_D2-typ_SF"/>
</dbReference>
<keyword evidence="5 10" id="KW-0547">Nucleotide-binding</keyword>
<evidence type="ECO:0000256" key="8">
    <source>
        <dbReference type="ARBA" id="ARBA00023229"/>
    </source>
</evidence>
<keyword evidence="6 10" id="KW-0418">Kinase</keyword>
<evidence type="ECO:0000313" key="13">
    <source>
        <dbReference type="EMBL" id="MFD1122006.1"/>
    </source>
</evidence>
<evidence type="ECO:0000256" key="4">
    <source>
        <dbReference type="ARBA" id="ARBA00022679"/>
    </source>
</evidence>
<feature type="domain" description="GHMP kinase C-terminal" evidence="12">
    <location>
        <begin position="216"/>
        <end position="274"/>
    </location>
</feature>
<sequence>MRMLYNTRMDASLFLAPCKLNLFLHITGRRADGYHALQSIFLLLDHGDDLRITLRTDGQLLLQNPLPGVLPENDLTIRAARALQISSNCRLGADIHCTKRTPMGGGLGGGSSDAATVLLALNQLWQLGYTRQQLMQIGLTLGADVPVFIFGQPAWAEGVGEQLSAVELPPEIMNKYYVVITPQIQVPTAEIFAHQALTRDSKPLRIADFSNGANSSAFWQQVRNDMEPVVCALYPEVNNTLAWLKQYGDARMSGSGASVFVAVDNAKKADELIANRPENTSGFWAKGLKYHPLFSSAKD</sequence>
<dbReference type="InterPro" id="IPR013750">
    <property type="entry name" value="GHMP_kinase_C_dom"/>
</dbReference>
<dbReference type="PANTHER" id="PTHR43527:SF2">
    <property type="entry name" value="4-DIPHOSPHOCYTIDYL-2-C-METHYL-D-ERYTHRITOL KINASE, CHLOROPLASTIC"/>
    <property type="match status" value="1"/>
</dbReference>
<evidence type="ECO:0000256" key="3">
    <source>
        <dbReference type="ARBA" id="ARBA00017473"/>
    </source>
</evidence>
<evidence type="ECO:0000256" key="10">
    <source>
        <dbReference type="HAMAP-Rule" id="MF_00061"/>
    </source>
</evidence>
<protein>
    <recommendedName>
        <fullName evidence="3 10">4-diphosphocytidyl-2-C-methyl-D-erythritol kinase</fullName>
        <shortName evidence="10">CMK</shortName>
        <ecNumber evidence="2 10">2.7.1.148</ecNumber>
    </recommendedName>
    <alternativeName>
        <fullName evidence="9 10">4-(cytidine-5'-diphospho)-2-C-methyl-D-erythritol kinase</fullName>
    </alternativeName>
</protein>
<comment type="caution">
    <text evidence="13">The sequence shown here is derived from an EMBL/GenBank/DDBJ whole genome shotgun (WGS) entry which is preliminary data.</text>
</comment>
<keyword evidence="14" id="KW-1185">Reference proteome</keyword>
<dbReference type="InterPro" id="IPR036554">
    <property type="entry name" value="GHMP_kinase_C_sf"/>
</dbReference>
<keyword evidence="4 10" id="KW-0808">Transferase</keyword>
<dbReference type="RefSeq" id="WP_379031742.1">
    <property type="nucleotide sequence ID" value="NZ_JBHTLN010000001.1"/>
</dbReference>
<dbReference type="PIRSF" id="PIRSF010376">
    <property type="entry name" value="IspE"/>
    <property type="match status" value="1"/>
</dbReference>
<gene>
    <name evidence="10 13" type="primary">ispE</name>
    <name evidence="13" type="ORF">ACFQ2T_05785</name>
</gene>
<evidence type="ECO:0000259" key="12">
    <source>
        <dbReference type="Pfam" id="PF08544"/>
    </source>
</evidence>
<comment type="pathway">
    <text evidence="10">Isoprenoid biosynthesis; isopentenyl diphosphate biosynthesis via DXP pathway; isopentenyl diphosphate from 1-deoxy-D-xylulose 5-phosphate: step 3/6.</text>
</comment>
<evidence type="ECO:0000256" key="1">
    <source>
        <dbReference type="ARBA" id="ARBA00009684"/>
    </source>
</evidence>
<dbReference type="InterPro" id="IPR004424">
    <property type="entry name" value="IspE"/>
</dbReference>
<dbReference type="Pfam" id="PF00288">
    <property type="entry name" value="GHMP_kinases_N"/>
    <property type="match status" value="1"/>
</dbReference>
<dbReference type="SUPFAM" id="SSF55060">
    <property type="entry name" value="GHMP Kinase, C-terminal domain"/>
    <property type="match status" value="1"/>
</dbReference>
<feature type="active site" evidence="10">
    <location>
        <position position="144"/>
    </location>
</feature>
<evidence type="ECO:0000256" key="2">
    <source>
        <dbReference type="ARBA" id="ARBA00012052"/>
    </source>
</evidence>
<dbReference type="InterPro" id="IPR006204">
    <property type="entry name" value="GHMP_kinase_N_dom"/>
</dbReference>
<comment type="similarity">
    <text evidence="1 10">Belongs to the GHMP kinase family. IspE subfamily.</text>
</comment>
<dbReference type="PANTHER" id="PTHR43527">
    <property type="entry name" value="4-DIPHOSPHOCYTIDYL-2-C-METHYL-D-ERYTHRITOL KINASE, CHLOROPLASTIC"/>
    <property type="match status" value="1"/>
</dbReference>